<dbReference type="SUPFAM" id="SSF69572">
    <property type="entry name" value="Activating enzymes of the ubiquitin-like proteins"/>
    <property type="match status" value="1"/>
</dbReference>
<protein>
    <recommendedName>
        <fullName evidence="13">THIF-type NAD/FAD binding fold domain-containing protein</fullName>
    </recommendedName>
</protein>
<dbReference type="InterPro" id="IPR045886">
    <property type="entry name" value="ThiF/MoeB/HesA"/>
</dbReference>
<dbReference type="InterPro" id="IPR000594">
    <property type="entry name" value="ThiF_NAD_FAD-bd"/>
</dbReference>
<evidence type="ECO:0000313" key="14">
    <source>
        <dbReference type="EMBL" id="KAH7446469.1"/>
    </source>
</evidence>
<evidence type="ECO:0000313" key="15">
    <source>
        <dbReference type="Proteomes" id="UP000825935"/>
    </source>
</evidence>
<keyword evidence="4" id="KW-0436">Ligase</keyword>
<dbReference type="InterPro" id="IPR035985">
    <property type="entry name" value="Ubiquitin-activating_enz"/>
</dbReference>
<dbReference type="GO" id="GO:0009536">
    <property type="term" value="C:plastid"/>
    <property type="evidence" value="ECO:0007669"/>
    <property type="project" value="TreeGrafter"/>
</dbReference>
<keyword evidence="11" id="KW-0472">Membrane</keyword>
<dbReference type="PANTHER" id="PTHR43267:SF2">
    <property type="entry name" value="TRNA THREONYLCARBAMOYLADENOSINE DEHYDRATASE 1-RELATED"/>
    <property type="match status" value="1"/>
</dbReference>
<dbReference type="Pfam" id="PF00899">
    <property type="entry name" value="ThiF"/>
    <property type="match status" value="1"/>
</dbReference>
<dbReference type="PROSITE" id="PS51257">
    <property type="entry name" value="PROKAR_LIPOPROTEIN"/>
    <property type="match status" value="1"/>
</dbReference>
<keyword evidence="6" id="KW-0547">Nucleotide-binding</keyword>
<accession>A0A8T2VPU6</accession>
<comment type="caution">
    <text evidence="14">The sequence shown here is derived from an EMBL/GenBank/DDBJ whole genome shotgun (WGS) entry which is preliminary data.</text>
</comment>
<dbReference type="OrthoDB" id="10265862at2759"/>
<evidence type="ECO:0000256" key="8">
    <source>
        <dbReference type="ARBA" id="ARBA00022840"/>
    </source>
</evidence>
<keyword evidence="5" id="KW-0812">Transmembrane</keyword>
<dbReference type="GO" id="GO:0061504">
    <property type="term" value="P:cyclic threonylcarbamoyladenosine biosynthetic process"/>
    <property type="evidence" value="ECO:0007669"/>
    <property type="project" value="TreeGrafter"/>
</dbReference>
<gene>
    <name evidence="14" type="ORF">KP509_01G058000</name>
</gene>
<dbReference type="OMA" id="GSWVVTM"/>
<evidence type="ECO:0000256" key="4">
    <source>
        <dbReference type="ARBA" id="ARBA00022598"/>
    </source>
</evidence>
<feature type="domain" description="THIF-type NAD/FAD binding fold" evidence="13">
    <location>
        <begin position="98"/>
        <end position="360"/>
    </location>
</feature>
<organism evidence="14 15">
    <name type="scientific">Ceratopteris richardii</name>
    <name type="common">Triangle waterfern</name>
    <dbReference type="NCBI Taxonomy" id="49495"/>
    <lineage>
        <taxon>Eukaryota</taxon>
        <taxon>Viridiplantae</taxon>
        <taxon>Streptophyta</taxon>
        <taxon>Embryophyta</taxon>
        <taxon>Tracheophyta</taxon>
        <taxon>Polypodiopsida</taxon>
        <taxon>Polypodiidae</taxon>
        <taxon>Polypodiales</taxon>
        <taxon>Pteridineae</taxon>
        <taxon>Pteridaceae</taxon>
        <taxon>Parkerioideae</taxon>
        <taxon>Ceratopteris</taxon>
    </lineage>
</organism>
<evidence type="ECO:0000256" key="1">
    <source>
        <dbReference type="ARBA" id="ARBA00004225"/>
    </source>
</evidence>
<evidence type="ECO:0000256" key="7">
    <source>
        <dbReference type="ARBA" id="ARBA00022787"/>
    </source>
</evidence>
<evidence type="ECO:0000256" key="11">
    <source>
        <dbReference type="ARBA" id="ARBA00023136"/>
    </source>
</evidence>
<dbReference type="GO" id="GO:0005524">
    <property type="term" value="F:ATP binding"/>
    <property type="evidence" value="ECO:0007669"/>
    <property type="project" value="UniProtKB-KW"/>
</dbReference>
<evidence type="ECO:0000256" key="12">
    <source>
        <dbReference type="ARBA" id="ARBA00060084"/>
    </source>
</evidence>
<comment type="function">
    <text evidence="12">Catalyzes the ATP-dependent dehydration of threonylcarbamoyladenosine at position 37 (t(6)A37) to form cyclic t(6)A37 (ct(6)A37) in tRNAs that read codons beginning with adenine.</text>
</comment>
<dbReference type="GO" id="GO:0061503">
    <property type="term" value="F:tRNA threonylcarbamoyladenosine dehydratase"/>
    <property type="evidence" value="ECO:0007669"/>
    <property type="project" value="TreeGrafter"/>
</dbReference>
<proteinExistence type="inferred from homology"/>
<dbReference type="GO" id="GO:0008641">
    <property type="term" value="F:ubiquitin-like modifier activating enzyme activity"/>
    <property type="evidence" value="ECO:0007669"/>
    <property type="project" value="InterPro"/>
</dbReference>
<evidence type="ECO:0000256" key="10">
    <source>
        <dbReference type="ARBA" id="ARBA00023128"/>
    </source>
</evidence>
<dbReference type="EMBL" id="CM035406">
    <property type="protein sequence ID" value="KAH7446469.1"/>
    <property type="molecule type" value="Genomic_DNA"/>
</dbReference>
<name>A0A8T2VPU6_CERRI</name>
<keyword evidence="8" id="KW-0067">ATP-binding</keyword>
<dbReference type="Gene3D" id="3.40.50.720">
    <property type="entry name" value="NAD(P)-binding Rossmann-like Domain"/>
    <property type="match status" value="1"/>
</dbReference>
<dbReference type="PANTHER" id="PTHR43267">
    <property type="entry name" value="TRNA THREONYLCARBAMOYLADENOSINE DEHYDRATASE"/>
    <property type="match status" value="1"/>
</dbReference>
<evidence type="ECO:0000256" key="9">
    <source>
        <dbReference type="ARBA" id="ARBA00022989"/>
    </source>
</evidence>
<keyword evidence="7" id="KW-1000">Mitochondrion outer membrane</keyword>
<comment type="subcellular location">
    <subcellularLocation>
        <location evidence="1">Mitochondrion membrane</location>
        <topology evidence="1">Multi-pass membrane protein</topology>
    </subcellularLocation>
    <subcellularLocation>
        <location evidence="2">Mitochondrion outer membrane</location>
    </subcellularLocation>
</comment>
<reference evidence="14" key="1">
    <citation type="submission" date="2021-08" db="EMBL/GenBank/DDBJ databases">
        <title>WGS assembly of Ceratopteris richardii.</title>
        <authorList>
            <person name="Marchant D.B."/>
            <person name="Chen G."/>
            <person name="Jenkins J."/>
            <person name="Shu S."/>
            <person name="Leebens-Mack J."/>
            <person name="Grimwood J."/>
            <person name="Schmutz J."/>
            <person name="Soltis P."/>
            <person name="Soltis D."/>
            <person name="Chen Z.-H."/>
        </authorList>
    </citation>
    <scope>NUCLEOTIDE SEQUENCE</scope>
    <source>
        <strain evidence="14">Whitten #5841</strain>
        <tissue evidence="14">Leaf</tissue>
    </source>
</reference>
<sequence length="479" mass="53173">MLATTKLNMTLVTSGALLGSCLTIVLLKLLTHPKSKQRVASRGKANQDISQKLNPFKSQLDGNDFLPSENGIKLQENSPSGRLQIDFMNDEIISEHFTRNIQFFGVDSQMHVHNAFVVVVGLGGVGSHAAVMLARSGVGRLRLVDFDQVSLSSLNRHAVATRADVGVPKAICLRDHILRIFPECQVDARVQMYESSSEEDILGGQPDFLLDCIDNIDTKVALLAAGVRRGLKLISATGAGARADPTRIRVADLSESSSDRLSRSVRHRLRKEHGIESGIPVVFSTEKPKVKLVPFTAPDGSDANPLDYQVIPGFRVRIIPVMGTIPAIFGQVMASYVVTEIAGFEVNYEPVVQFDSDVYNMFHQRLIEQEELQFGSARGVEVDLEEVAFVVRELWHAQSARQQKTRVASKGMWRHVSNLRLTRWDATKPASPDNLILLTFKEAEEHESKTLEKIRSSEPEFYEMVTRILLRATDTFKGS</sequence>
<dbReference type="FunFam" id="3.40.50.720:FF:000125">
    <property type="entry name" value="tRNA threonylcarbamoyladenosine dehydratase 2-like"/>
    <property type="match status" value="1"/>
</dbReference>
<dbReference type="CDD" id="cd00755">
    <property type="entry name" value="YgdL_like"/>
    <property type="match status" value="1"/>
</dbReference>
<keyword evidence="15" id="KW-1185">Reference proteome</keyword>
<dbReference type="Proteomes" id="UP000825935">
    <property type="component" value="Chromosome 1"/>
</dbReference>
<keyword evidence="10" id="KW-0496">Mitochondrion</keyword>
<evidence type="ECO:0000256" key="2">
    <source>
        <dbReference type="ARBA" id="ARBA00004294"/>
    </source>
</evidence>
<dbReference type="AlphaFoldDB" id="A0A8T2VPU6"/>
<keyword evidence="9" id="KW-1133">Transmembrane helix</keyword>
<dbReference type="GO" id="GO:0005741">
    <property type="term" value="C:mitochondrial outer membrane"/>
    <property type="evidence" value="ECO:0007669"/>
    <property type="project" value="UniProtKB-SubCell"/>
</dbReference>
<evidence type="ECO:0000256" key="5">
    <source>
        <dbReference type="ARBA" id="ARBA00022692"/>
    </source>
</evidence>
<evidence type="ECO:0000259" key="13">
    <source>
        <dbReference type="Pfam" id="PF00899"/>
    </source>
</evidence>
<evidence type="ECO:0000256" key="6">
    <source>
        <dbReference type="ARBA" id="ARBA00022741"/>
    </source>
</evidence>
<comment type="similarity">
    <text evidence="3">Belongs to the HesA/MoeB/ThiF family.</text>
</comment>
<evidence type="ECO:0000256" key="3">
    <source>
        <dbReference type="ARBA" id="ARBA00009919"/>
    </source>
</evidence>